<keyword evidence="3" id="KW-1185">Reference proteome</keyword>
<dbReference type="PANTHER" id="PTHR43685">
    <property type="entry name" value="GLYCOSYLTRANSFERASE"/>
    <property type="match status" value="1"/>
</dbReference>
<dbReference type="EMBL" id="JAMJPK010000001">
    <property type="protein sequence ID" value="MCL7939241.1"/>
    <property type="molecule type" value="Genomic_DNA"/>
</dbReference>
<evidence type="ECO:0000259" key="1">
    <source>
        <dbReference type="Pfam" id="PF00535"/>
    </source>
</evidence>
<protein>
    <submittedName>
        <fullName evidence="2">Glycosyltransferase family 2 protein</fullName>
    </submittedName>
</protein>
<organism evidence="2 3">
    <name type="scientific">Halomonas gemina</name>
    <dbReference type="NCBI Taxonomy" id="2945105"/>
    <lineage>
        <taxon>Bacteria</taxon>
        <taxon>Pseudomonadati</taxon>
        <taxon>Pseudomonadota</taxon>
        <taxon>Gammaproteobacteria</taxon>
        <taxon>Oceanospirillales</taxon>
        <taxon>Halomonadaceae</taxon>
        <taxon>Halomonas</taxon>
    </lineage>
</organism>
<dbReference type="PANTHER" id="PTHR43685:SF13">
    <property type="entry name" value="O ANTIGEN BIOSYNTHESIS RHAMNOSYLTRANSFERASE RFBN"/>
    <property type="match status" value="1"/>
</dbReference>
<dbReference type="Proteomes" id="UP001165369">
    <property type="component" value="Unassembled WGS sequence"/>
</dbReference>
<sequence length="309" mass="34737">MFPDERFSICCIVPTLNAGPELKVFVNALSEQSYCFDLFFVDSSSDDGTENLVQQYSNDSAMSIKRSEFDHGGTRQMMVDRLTGYDIYVFLTQDAILAHDRAIEQLLYAFADPEVGCAYGRQLPHVGASLLAQHARFFNYPSVSHVYSLEDAISKGIKAAFVSNSFAAYRATALQEVGGFPTQLILSEDMYVGASMLVSGWKIAYSADATCFHSHDYTLLQEFSRYFDIGVFHSRTPWICKELGGVEGEGLRYVLSELKFLGFRHCYLWPSSLLRNALKLIGFKLGSIEAFIPMNVKKALSMHTRFWLS</sequence>
<dbReference type="RefSeq" id="WP_250059249.1">
    <property type="nucleotide sequence ID" value="NZ_JAMJPK010000001.1"/>
</dbReference>
<evidence type="ECO:0000313" key="2">
    <source>
        <dbReference type="EMBL" id="MCL7939241.1"/>
    </source>
</evidence>
<dbReference type="Pfam" id="PF00535">
    <property type="entry name" value="Glycos_transf_2"/>
    <property type="match status" value="1"/>
</dbReference>
<name>A0ABT0SX57_9GAMM</name>
<gene>
    <name evidence="2" type="ORF">M8009_02840</name>
</gene>
<dbReference type="Gene3D" id="3.90.550.10">
    <property type="entry name" value="Spore Coat Polysaccharide Biosynthesis Protein SpsA, Chain A"/>
    <property type="match status" value="1"/>
</dbReference>
<evidence type="ECO:0000313" key="3">
    <source>
        <dbReference type="Proteomes" id="UP001165369"/>
    </source>
</evidence>
<reference evidence="2" key="1">
    <citation type="submission" date="2022-05" db="EMBL/GenBank/DDBJ databases">
        <title>Halomonas geminus sp. nov. and Halomonas llamarensis sp. nov. isolated from high-altitude salars of the Atacama Desert.</title>
        <authorList>
            <person name="Hintersatz C."/>
            <person name="Rojas L.A."/>
            <person name="Wei T.-S."/>
            <person name="Kutschke S."/>
            <person name="Lehmann F."/>
            <person name="Jain R."/>
            <person name="Pollmann K."/>
        </authorList>
    </citation>
    <scope>NUCLEOTIDE SEQUENCE</scope>
    <source>
        <strain evidence="2">ATCH28</strain>
    </source>
</reference>
<comment type="caution">
    <text evidence="2">The sequence shown here is derived from an EMBL/GenBank/DDBJ whole genome shotgun (WGS) entry which is preliminary data.</text>
</comment>
<dbReference type="CDD" id="cd00761">
    <property type="entry name" value="Glyco_tranf_GTA_type"/>
    <property type="match status" value="1"/>
</dbReference>
<dbReference type="InterPro" id="IPR001173">
    <property type="entry name" value="Glyco_trans_2-like"/>
</dbReference>
<proteinExistence type="predicted"/>
<accession>A0ABT0SX57</accession>
<dbReference type="InterPro" id="IPR029044">
    <property type="entry name" value="Nucleotide-diphossugar_trans"/>
</dbReference>
<dbReference type="InterPro" id="IPR050834">
    <property type="entry name" value="Glycosyltransf_2"/>
</dbReference>
<dbReference type="SUPFAM" id="SSF53448">
    <property type="entry name" value="Nucleotide-diphospho-sugar transferases"/>
    <property type="match status" value="1"/>
</dbReference>
<feature type="domain" description="Glycosyltransferase 2-like" evidence="1">
    <location>
        <begin position="11"/>
        <end position="177"/>
    </location>
</feature>